<evidence type="ECO:0000256" key="2">
    <source>
        <dbReference type="ARBA" id="ARBA00004529"/>
    </source>
</evidence>
<feature type="compositionally biased region" description="Polar residues" evidence="14">
    <location>
        <begin position="18"/>
        <end position="40"/>
    </location>
</feature>
<keyword evidence="16" id="KW-1185">Reference proteome</keyword>
<evidence type="ECO:0000256" key="9">
    <source>
        <dbReference type="ARBA" id="ARBA00023054"/>
    </source>
</evidence>
<feature type="compositionally biased region" description="Low complexity" evidence="14">
    <location>
        <begin position="227"/>
        <end position="241"/>
    </location>
</feature>
<reference evidence="15 16" key="1">
    <citation type="submission" date="2024-01" db="EMBL/GenBank/DDBJ databases">
        <authorList>
            <person name="Allen C."/>
            <person name="Tagirdzhanova G."/>
        </authorList>
    </citation>
    <scope>NUCLEOTIDE SEQUENCE [LARGE SCALE GENOMIC DNA]</scope>
</reference>
<evidence type="ECO:0000313" key="15">
    <source>
        <dbReference type="EMBL" id="CAK7224216.1"/>
    </source>
</evidence>
<feature type="region of interest" description="Disordered" evidence="14">
    <location>
        <begin position="211"/>
        <end position="264"/>
    </location>
</feature>
<comment type="subunit">
    <text evidence="13">Subunit of dynactin, a multiprotein complex part of a tripartite complex with dynein and a adapter, such as BICDL1, BICD2 or HOOK3. The dynactin complex is built around ACTR1A/ACTB filament and consists of an actin-related filament composed of a shoulder domain, a pointed end and a barbed end. Its length is defined by its flexible shoulder domain. The soulder is composed of 2 DCTN1 subunits, 4 DCTN2 and 2 DCTN3. The 4 DCNT2 (via N-terminus) bind the ACTR1A filament and act as molecular rulers to determine the length. The pointed end is important for binding dynein-dynactin cargo adapters. Consists of 4 subunits: ACTR10, DCNT4, DCTN5 and DCTN6. The barbed end is composed of a CAPZA1:CAPZB heterodimers, which binds ACTR1A/ACTB filament and dynactin and stabilizes dynactin. Interacts with ATP7B, but not ATP7A, in a copper-dependent manner. Interacts with ANK2; this interaction is required for localization at costameres. Interacts with N4BP2L1.</text>
</comment>
<keyword evidence="8" id="KW-0007">Acetylation</keyword>
<dbReference type="PANTHER" id="PTHR13034">
    <property type="entry name" value="DYNACTIN P62 SUBUNIT"/>
    <property type="match status" value="1"/>
</dbReference>
<comment type="similarity">
    <text evidence="11">Belongs to the dynactin subunit 4 family.</text>
</comment>
<dbReference type="Proteomes" id="UP001642406">
    <property type="component" value="Unassembled WGS sequence"/>
</dbReference>
<feature type="region of interest" description="Disordered" evidence="14">
    <location>
        <begin position="18"/>
        <end position="72"/>
    </location>
</feature>
<evidence type="ECO:0000313" key="16">
    <source>
        <dbReference type="Proteomes" id="UP001642406"/>
    </source>
</evidence>
<protein>
    <recommendedName>
        <fullName evidence="12">Dynactin subunit 4</fullName>
    </recommendedName>
</protein>
<feature type="region of interest" description="Disordered" evidence="14">
    <location>
        <begin position="558"/>
        <end position="590"/>
    </location>
</feature>
<sequence length="697" mass="74544">MAAIFTPYTYIQCPCSDSTSLPGSAAHESNSRPSSSDRTTSNANGGGGAGGGGGDSANAGTEEDDHTFDPRSPRANYSLYPLEYLLYCEDCHQIRCPRCVAEEIVTYYCPNCLFEVPTSNLKSEGNRCTRSCFQCPVCIAPLTVTNLETPSSSSSSANLAVPEGNGSASSHAGSFLLSCSFCQWSSTEVGIKFDKANGLYGQLAKVRNGGKARLVPKEQKAKRRELASPLSSAPSLLSGSGDTQSGGLASSPEAATGGSGEGEEGLDLETQYAHLKQFYQRQLSEANGGGVGGLSSFGDLSFGSPSSLSRIMNMYTSGMAGSGSRFDKKAQSRIRSMRDARDESEGFQAAVLDESAAIARLHGQDQSSAVRHHHHHQQYTPDGWDMTTSSEQRAAQMEFIGDNHLHGRSRFLDELRPIPFLLRTKRSKRCPICRHIISKPEAKSTNNRFRIRLVAGSYIPSISIKPLQSGSTAVPVVSGSSRSAAVAAAAAAAAVPTNILEPLKPVQYILTFKNPIFESVKVTLATPSTTPGRFASKVTVLCPQFEIDSNTDVWDDALRDSVAGGGSSGSGSAGGSRSRRGEDGGQQQVIPGKIWERGRNWVSIVVEVVPPSLNLDLLAMTSKPIGKTEGESKQIDLSPLREDEDIVEIPMFVRVEWETDAGQDGVGVSSSKDNKDAKEKRELAYWCVLGLGRVRND</sequence>
<dbReference type="InterPro" id="IPR008603">
    <property type="entry name" value="DCTN4"/>
</dbReference>
<evidence type="ECO:0000256" key="1">
    <source>
        <dbReference type="ARBA" id="ARBA00004300"/>
    </source>
</evidence>
<organism evidence="15 16">
    <name type="scientific">Sporothrix bragantina</name>
    <dbReference type="NCBI Taxonomy" id="671064"/>
    <lineage>
        <taxon>Eukaryota</taxon>
        <taxon>Fungi</taxon>
        <taxon>Dikarya</taxon>
        <taxon>Ascomycota</taxon>
        <taxon>Pezizomycotina</taxon>
        <taxon>Sordariomycetes</taxon>
        <taxon>Sordariomycetidae</taxon>
        <taxon>Ophiostomatales</taxon>
        <taxon>Ophiostomataceae</taxon>
        <taxon>Sporothrix</taxon>
    </lineage>
</organism>
<evidence type="ECO:0000256" key="14">
    <source>
        <dbReference type="SAM" id="MobiDB-lite"/>
    </source>
</evidence>
<proteinExistence type="inferred from homology"/>
<keyword evidence="9" id="KW-0175">Coiled coil</keyword>
<evidence type="ECO:0000256" key="7">
    <source>
        <dbReference type="ARBA" id="ARBA00022843"/>
    </source>
</evidence>
<dbReference type="PANTHER" id="PTHR13034:SF2">
    <property type="entry name" value="DYNACTIN SUBUNIT 4"/>
    <property type="match status" value="1"/>
</dbReference>
<evidence type="ECO:0000256" key="12">
    <source>
        <dbReference type="ARBA" id="ARBA00034864"/>
    </source>
</evidence>
<keyword evidence="5" id="KW-1017">Isopeptide bond</keyword>
<comment type="subcellular location">
    <subcellularLocation>
        <location evidence="1">Cytoplasm</location>
        <location evidence="1">Cytoskeleton</location>
        <location evidence="1">Microtubule organizing center</location>
        <location evidence="1">Centrosome</location>
    </subcellularLocation>
    <subcellularLocation>
        <location evidence="2">Cytoplasm</location>
        <location evidence="2">Cytoskeleton</location>
        <location evidence="2">Stress fiber</location>
    </subcellularLocation>
    <subcellularLocation>
        <location evidence="3">Cytoplasm</location>
        <location evidence="3">Myofibril</location>
    </subcellularLocation>
</comment>
<evidence type="ECO:0000256" key="4">
    <source>
        <dbReference type="ARBA" id="ARBA00022490"/>
    </source>
</evidence>
<evidence type="ECO:0000256" key="11">
    <source>
        <dbReference type="ARBA" id="ARBA00034776"/>
    </source>
</evidence>
<evidence type="ECO:0000256" key="13">
    <source>
        <dbReference type="ARBA" id="ARBA00093507"/>
    </source>
</evidence>
<evidence type="ECO:0000256" key="8">
    <source>
        <dbReference type="ARBA" id="ARBA00022990"/>
    </source>
</evidence>
<evidence type="ECO:0000256" key="6">
    <source>
        <dbReference type="ARBA" id="ARBA00022553"/>
    </source>
</evidence>
<evidence type="ECO:0000256" key="3">
    <source>
        <dbReference type="ARBA" id="ARBA00004657"/>
    </source>
</evidence>
<accession>A0ABP0BX97</accession>
<name>A0ABP0BX97_9PEZI</name>
<keyword evidence="4" id="KW-0963">Cytoplasm</keyword>
<keyword evidence="7" id="KW-0832">Ubl conjugation</keyword>
<gene>
    <name evidence="15" type="ORF">SBRCBS47491_005476</name>
</gene>
<comment type="caution">
    <text evidence="15">The sequence shown here is derived from an EMBL/GenBank/DDBJ whole genome shotgun (WGS) entry which is preliminary data.</text>
</comment>
<keyword evidence="10" id="KW-0206">Cytoskeleton</keyword>
<dbReference type="EMBL" id="CAWUHC010000047">
    <property type="protein sequence ID" value="CAK7224216.1"/>
    <property type="molecule type" value="Genomic_DNA"/>
</dbReference>
<dbReference type="Pfam" id="PF05502">
    <property type="entry name" value="Dynactin_p62"/>
    <property type="match status" value="1"/>
</dbReference>
<feature type="compositionally biased region" description="Gly residues" evidence="14">
    <location>
        <begin position="44"/>
        <end position="55"/>
    </location>
</feature>
<evidence type="ECO:0000256" key="5">
    <source>
        <dbReference type="ARBA" id="ARBA00022499"/>
    </source>
</evidence>
<feature type="compositionally biased region" description="Gly residues" evidence="14">
    <location>
        <begin position="563"/>
        <end position="574"/>
    </location>
</feature>
<evidence type="ECO:0000256" key="10">
    <source>
        <dbReference type="ARBA" id="ARBA00023212"/>
    </source>
</evidence>
<keyword evidence="6" id="KW-0597">Phosphoprotein</keyword>